<sequence>MKPIIGRKDWSNSGLPANYLSCLAFFCSQ</sequence>
<dbReference type="AlphaFoldDB" id="A0A2P2PQ12"/>
<protein>
    <submittedName>
        <fullName evidence="1">Uncharacterized protein</fullName>
    </submittedName>
</protein>
<proteinExistence type="predicted"/>
<dbReference type="EMBL" id="GGEC01076297">
    <property type="protein sequence ID" value="MBX56781.1"/>
    <property type="molecule type" value="Transcribed_RNA"/>
</dbReference>
<accession>A0A2P2PQ12</accession>
<reference evidence="1" key="1">
    <citation type="submission" date="2018-02" db="EMBL/GenBank/DDBJ databases">
        <title>Rhizophora mucronata_Transcriptome.</title>
        <authorList>
            <person name="Meera S.P."/>
            <person name="Sreeshan A."/>
            <person name="Augustine A."/>
        </authorList>
    </citation>
    <scope>NUCLEOTIDE SEQUENCE</scope>
    <source>
        <tissue evidence="1">Leaf</tissue>
    </source>
</reference>
<name>A0A2P2PQ12_RHIMU</name>
<evidence type="ECO:0000313" key="1">
    <source>
        <dbReference type="EMBL" id="MBX56781.1"/>
    </source>
</evidence>
<organism evidence="1">
    <name type="scientific">Rhizophora mucronata</name>
    <name type="common">Asiatic mangrove</name>
    <dbReference type="NCBI Taxonomy" id="61149"/>
    <lineage>
        <taxon>Eukaryota</taxon>
        <taxon>Viridiplantae</taxon>
        <taxon>Streptophyta</taxon>
        <taxon>Embryophyta</taxon>
        <taxon>Tracheophyta</taxon>
        <taxon>Spermatophyta</taxon>
        <taxon>Magnoliopsida</taxon>
        <taxon>eudicotyledons</taxon>
        <taxon>Gunneridae</taxon>
        <taxon>Pentapetalae</taxon>
        <taxon>rosids</taxon>
        <taxon>fabids</taxon>
        <taxon>Malpighiales</taxon>
        <taxon>Rhizophoraceae</taxon>
        <taxon>Rhizophora</taxon>
    </lineage>
</organism>